<keyword evidence="5" id="KW-0547">Nucleotide-binding</keyword>
<evidence type="ECO:0000256" key="6">
    <source>
        <dbReference type="ARBA" id="ARBA00022777"/>
    </source>
</evidence>
<dbReference type="PANTHER" id="PTHR43065:SF10">
    <property type="entry name" value="PEROXIDE STRESS-ACTIVATED HISTIDINE KINASE MAK3"/>
    <property type="match status" value="1"/>
</dbReference>
<evidence type="ECO:0000256" key="8">
    <source>
        <dbReference type="ARBA" id="ARBA00023012"/>
    </source>
</evidence>
<proteinExistence type="predicted"/>
<dbReference type="Pfam" id="PF02518">
    <property type="entry name" value="HATPase_c"/>
    <property type="match status" value="1"/>
</dbReference>
<dbReference type="SMART" id="SM00387">
    <property type="entry name" value="HATPase_c"/>
    <property type="match status" value="1"/>
</dbReference>
<dbReference type="InterPro" id="IPR003018">
    <property type="entry name" value="GAF"/>
</dbReference>
<dbReference type="PROSITE" id="PS50110">
    <property type="entry name" value="RESPONSE_REGULATORY"/>
    <property type="match status" value="1"/>
</dbReference>
<dbReference type="SMART" id="SM00448">
    <property type="entry name" value="REC"/>
    <property type="match status" value="1"/>
</dbReference>
<evidence type="ECO:0000256" key="4">
    <source>
        <dbReference type="ARBA" id="ARBA00022679"/>
    </source>
</evidence>
<dbReference type="InterPro" id="IPR003594">
    <property type="entry name" value="HATPase_dom"/>
</dbReference>
<dbReference type="InterPro" id="IPR036097">
    <property type="entry name" value="HisK_dim/P_sf"/>
</dbReference>
<evidence type="ECO:0000313" key="10">
    <source>
        <dbReference type="Proteomes" id="UP000502179"/>
    </source>
</evidence>
<dbReference type="InterPro" id="IPR011006">
    <property type="entry name" value="CheY-like_superfamily"/>
</dbReference>
<evidence type="ECO:0000313" key="9">
    <source>
        <dbReference type="EMBL" id="QIJ71953.1"/>
    </source>
</evidence>
<dbReference type="PANTHER" id="PTHR43065">
    <property type="entry name" value="SENSOR HISTIDINE KINASE"/>
    <property type="match status" value="1"/>
</dbReference>
<dbReference type="InterPro" id="IPR004358">
    <property type="entry name" value="Sig_transdc_His_kin-like_C"/>
</dbReference>
<dbReference type="SUPFAM" id="SSF52172">
    <property type="entry name" value="CheY-like"/>
    <property type="match status" value="1"/>
</dbReference>
<evidence type="ECO:0000256" key="7">
    <source>
        <dbReference type="ARBA" id="ARBA00022840"/>
    </source>
</evidence>
<dbReference type="InterPro" id="IPR001789">
    <property type="entry name" value="Sig_transdc_resp-reg_receiver"/>
</dbReference>
<dbReference type="KEGG" id="tav:G4V39_06605"/>
<dbReference type="RefSeq" id="WP_166032170.1">
    <property type="nucleotide sequence ID" value="NZ_JACDUQ010000001.1"/>
</dbReference>
<dbReference type="PROSITE" id="PS50109">
    <property type="entry name" value="HIS_KIN"/>
    <property type="match status" value="1"/>
</dbReference>
<dbReference type="Pfam" id="PF01590">
    <property type="entry name" value="GAF"/>
    <property type="match status" value="1"/>
</dbReference>
<accession>A0A6G7PX14</accession>
<dbReference type="InterPro" id="IPR029016">
    <property type="entry name" value="GAF-like_dom_sf"/>
</dbReference>
<dbReference type="CDD" id="cd00082">
    <property type="entry name" value="HisKA"/>
    <property type="match status" value="1"/>
</dbReference>
<dbReference type="InterPro" id="IPR036890">
    <property type="entry name" value="HATPase_C_sf"/>
</dbReference>
<keyword evidence="3" id="KW-0597">Phosphoprotein</keyword>
<dbReference type="SUPFAM" id="SSF55874">
    <property type="entry name" value="ATPase domain of HSP90 chaperone/DNA topoisomerase II/histidine kinase"/>
    <property type="match status" value="1"/>
</dbReference>
<evidence type="ECO:0000256" key="3">
    <source>
        <dbReference type="ARBA" id="ARBA00022553"/>
    </source>
</evidence>
<keyword evidence="6" id="KW-0418">Kinase</keyword>
<organism evidence="9 10">
    <name type="scientific">Thermosulfuriphilus ammonigenes</name>
    <dbReference type="NCBI Taxonomy" id="1936021"/>
    <lineage>
        <taxon>Bacteria</taxon>
        <taxon>Pseudomonadati</taxon>
        <taxon>Thermodesulfobacteriota</taxon>
        <taxon>Thermodesulfobacteria</taxon>
        <taxon>Thermodesulfobacteriales</taxon>
        <taxon>Thermodesulfobacteriaceae</taxon>
        <taxon>Thermosulfuriphilus</taxon>
    </lineage>
</organism>
<dbReference type="Proteomes" id="UP000502179">
    <property type="component" value="Chromosome"/>
</dbReference>
<reference evidence="9 10" key="1">
    <citation type="submission" date="2020-02" db="EMBL/GenBank/DDBJ databases">
        <title>Genome analysis of Thermosulfuriphilus ammonigenes ST65T, an anaerobic thermophilic chemolithoautotrophic bacterium isolated from a deep-sea hydrothermal vent.</title>
        <authorList>
            <person name="Slobodkina G."/>
            <person name="Allioux M."/>
            <person name="Merkel A."/>
            <person name="Alain K."/>
            <person name="Jebbar M."/>
            <person name="Slobodkin A."/>
        </authorList>
    </citation>
    <scope>NUCLEOTIDE SEQUENCE [LARGE SCALE GENOMIC DNA]</scope>
    <source>
        <strain evidence="9 10">ST65</strain>
    </source>
</reference>
<dbReference type="AlphaFoldDB" id="A0A6G7PX14"/>
<dbReference type="InterPro" id="IPR005467">
    <property type="entry name" value="His_kinase_dom"/>
</dbReference>
<dbReference type="Gene3D" id="3.30.450.40">
    <property type="match status" value="1"/>
</dbReference>
<keyword evidence="10" id="KW-1185">Reference proteome</keyword>
<dbReference type="EMBL" id="CP048877">
    <property type="protein sequence ID" value="QIJ71953.1"/>
    <property type="molecule type" value="Genomic_DNA"/>
</dbReference>
<gene>
    <name evidence="9" type="ORF">G4V39_06605</name>
</gene>
<keyword evidence="7" id="KW-0067">ATP-binding</keyword>
<dbReference type="Gene3D" id="3.30.565.10">
    <property type="entry name" value="Histidine kinase-like ATPase, C-terminal domain"/>
    <property type="match status" value="1"/>
</dbReference>
<keyword evidence="4" id="KW-0808">Transferase</keyword>
<dbReference type="SUPFAM" id="SSF55781">
    <property type="entry name" value="GAF domain-like"/>
    <property type="match status" value="1"/>
</dbReference>
<dbReference type="CDD" id="cd00075">
    <property type="entry name" value="HATPase"/>
    <property type="match status" value="1"/>
</dbReference>
<dbReference type="GO" id="GO:0005524">
    <property type="term" value="F:ATP binding"/>
    <property type="evidence" value="ECO:0007669"/>
    <property type="project" value="UniProtKB-KW"/>
</dbReference>
<dbReference type="GO" id="GO:0000155">
    <property type="term" value="F:phosphorelay sensor kinase activity"/>
    <property type="evidence" value="ECO:0007669"/>
    <property type="project" value="InterPro"/>
</dbReference>
<dbReference type="Pfam" id="PF00512">
    <property type="entry name" value="HisKA"/>
    <property type="match status" value="1"/>
</dbReference>
<name>A0A6G7PX14_9BACT</name>
<evidence type="ECO:0000256" key="2">
    <source>
        <dbReference type="ARBA" id="ARBA00012438"/>
    </source>
</evidence>
<dbReference type="InterPro" id="IPR003661">
    <property type="entry name" value="HisK_dim/P_dom"/>
</dbReference>
<evidence type="ECO:0000256" key="1">
    <source>
        <dbReference type="ARBA" id="ARBA00000085"/>
    </source>
</evidence>
<keyword evidence="8" id="KW-0902">Two-component regulatory system</keyword>
<dbReference type="PRINTS" id="PR00344">
    <property type="entry name" value="BCTRLSENSOR"/>
</dbReference>
<dbReference type="Gene3D" id="1.10.287.130">
    <property type="match status" value="1"/>
</dbReference>
<dbReference type="SMART" id="SM00388">
    <property type="entry name" value="HisKA"/>
    <property type="match status" value="1"/>
</dbReference>
<evidence type="ECO:0000256" key="5">
    <source>
        <dbReference type="ARBA" id="ARBA00022741"/>
    </source>
</evidence>
<dbReference type="SUPFAM" id="SSF47384">
    <property type="entry name" value="Homodimeric domain of signal transducing histidine kinase"/>
    <property type="match status" value="1"/>
</dbReference>
<comment type="catalytic activity">
    <reaction evidence="1">
        <text>ATP + protein L-histidine = ADP + protein N-phospho-L-histidine.</text>
        <dbReference type="EC" id="2.7.13.3"/>
    </reaction>
</comment>
<dbReference type="EC" id="2.7.13.3" evidence="2"/>
<sequence length="598" mass="67888">MNSNLPTPNQAATKIVVLTSDDHLIQALKGLGEGVYFTQDSERCLHNLGHVDLILLDLETISGALSEIRKMQWLCPETPIIVFVSAKRRHLAAEALSEGAWTYLLKPLELQELQPLVQQGLRYRELVRFKRQCQVTLEWHHLRLIHLLQLTTRLSTAFLKASDRDELLGAILVGITVGEGLGFNRAFLCLVDEKERILKGEMAIGPSSPEEASQIWAEIDRRRPSLFEILHDYRRVARDPNLRVNQLVKNIRVPLKEEDHLLVRCLREKRPYSFTQGQRNGQGFNELVEILGVEEFALVPLVSYEREYGLIITDNFVTRRPISQHDLEFLQLFATLATLGLEKIHTCQVLTAQIRSLEELNRQLEENKRLLVEAERFRAIGQTISRFLHEIRNPLSSLAGLARRLKEKGRVENLDHYLEVIVHEAERLELLLKDISHFVVPTTFKPRSTDLPSLVEEVLGLLGRELAEANIVLKKDYQVDNLTVFLDPDRFKEALIHLVMNAIEAMPEGGQLTVRIWPEDNHATIEVADTGWGIPKALVKKVGEPFFTTKTHGTGLGLSIAKRALELHGARFCIYPNTPAGTRVIVQLPLKEEEHGGA</sequence>
<dbReference type="Gene3D" id="3.40.50.2300">
    <property type="match status" value="1"/>
</dbReference>
<protein>
    <recommendedName>
        <fullName evidence="2">histidine kinase</fullName>
        <ecNumber evidence="2">2.7.13.3</ecNumber>
    </recommendedName>
</protein>